<feature type="transmembrane region" description="Helical" evidence="1">
    <location>
        <begin position="25"/>
        <end position="45"/>
    </location>
</feature>
<sequence length="89" mass="10450">MVLNHSQRFSILHRYMGSGYRGMKGLIPVLSLLIWTLYICMCRLYRSPSSGGVHTGVCRPIRASHFPWTLHVIRAESHRVWYSTYAPWW</sequence>
<protein>
    <submittedName>
        <fullName evidence="2">Uncharacterized protein</fullName>
    </submittedName>
</protein>
<gene>
    <name evidence="2" type="ORF">GDO81_020708</name>
</gene>
<keyword evidence="3" id="KW-1185">Reference proteome</keyword>
<name>A0AAV6ZQ20_ENGPU</name>
<keyword evidence="1" id="KW-0812">Transmembrane</keyword>
<reference evidence="2" key="1">
    <citation type="thesis" date="2020" institute="ProQuest LLC" country="789 East Eisenhower Parkway, Ann Arbor, MI, USA">
        <title>Comparative Genomics and Chromosome Evolution.</title>
        <authorList>
            <person name="Mudd A.B."/>
        </authorList>
    </citation>
    <scope>NUCLEOTIDE SEQUENCE</scope>
    <source>
        <strain evidence="2">237g6f4</strain>
        <tissue evidence="2">Blood</tissue>
    </source>
</reference>
<accession>A0AAV6ZQ20</accession>
<keyword evidence="1" id="KW-0472">Membrane</keyword>
<proteinExistence type="predicted"/>
<dbReference type="EMBL" id="WNYA01000166">
    <property type="protein sequence ID" value="KAG8549584.1"/>
    <property type="molecule type" value="Genomic_DNA"/>
</dbReference>
<comment type="caution">
    <text evidence="2">The sequence shown here is derived from an EMBL/GenBank/DDBJ whole genome shotgun (WGS) entry which is preliminary data.</text>
</comment>
<organism evidence="2 3">
    <name type="scientific">Engystomops pustulosus</name>
    <name type="common">Tungara frog</name>
    <name type="synonym">Physalaemus pustulosus</name>
    <dbReference type="NCBI Taxonomy" id="76066"/>
    <lineage>
        <taxon>Eukaryota</taxon>
        <taxon>Metazoa</taxon>
        <taxon>Chordata</taxon>
        <taxon>Craniata</taxon>
        <taxon>Vertebrata</taxon>
        <taxon>Euteleostomi</taxon>
        <taxon>Amphibia</taxon>
        <taxon>Batrachia</taxon>
        <taxon>Anura</taxon>
        <taxon>Neobatrachia</taxon>
        <taxon>Hyloidea</taxon>
        <taxon>Leptodactylidae</taxon>
        <taxon>Leiuperinae</taxon>
        <taxon>Engystomops</taxon>
    </lineage>
</organism>
<evidence type="ECO:0000313" key="3">
    <source>
        <dbReference type="Proteomes" id="UP000824782"/>
    </source>
</evidence>
<keyword evidence="1" id="KW-1133">Transmembrane helix</keyword>
<dbReference type="AlphaFoldDB" id="A0AAV6ZQ20"/>
<evidence type="ECO:0000313" key="2">
    <source>
        <dbReference type="EMBL" id="KAG8549584.1"/>
    </source>
</evidence>
<dbReference type="Proteomes" id="UP000824782">
    <property type="component" value="Unassembled WGS sequence"/>
</dbReference>
<evidence type="ECO:0000256" key="1">
    <source>
        <dbReference type="SAM" id="Phobius"/>
    </source>
</evidence>